<reference evidence="4" key="1">
    <citation type="submission" date="2017-02" db="UniProtKB">
        <authorList>
            <consortium name="WormBaseParasite"/>
        </authorList>
    </citation>
    <scope>IDENTIFICATION</scope>
</reference>
<accession>A0A0N4T0V7</accession>
<name>A0A0N4T0V7_BRUPA</name>
<sequence length="334" mass="38376">MLAEETDLVTHLLADNRKLRQLYLVEQRKALSERKRRITAEARLAALLTKEVIEKKEQNLSHCSRLDRDLSIADKTHRSLLENGRNPNSTDSSHQGHTAVLVMDKIRKYQRNFPTSVSFIDYAVNSVRNVQDADIAASDDKINLSHSVSSGEQCADPLDSKANTSQLSSTTKSQHSEKSGSTRLSRFWLFIDRNGETKSSVPPPLNQIQQKRKEAFIRRSTERQILIQEASMCRKELAAAKRKVAKQLLAGHTVNQNAVQVLSLMDREICAFPPQAMEHETIRRISKTREFQEKKKRRREEYDAHINRLLAYCYSQVSPKVLIFKIHRAKYELK</sequence>
<evidence type="ECO:0000256" key="1">
    <source>
        <dbReference type="SAM" id="MobiDB-lite"/>
    </source>
</evidence>
<feature type="compositionally biased region" description="Polar residues" evidence="1">
    <location>
        <begin position="161"/>
        <end position="173"/>
    </location>
</feature>
<proteinExistence type="predicted"/>
<keyword evidence="3" id="KW-1185">Reference proteome</keyword>
<evidence type="ECO:0000313" key="2">
    <source>
        <dbReference type="EMBL" id="VDN82939.1"/>
    </source>
</evidence>
<reference evidence="2 3" key="2">
    <citation type="submission" date="2018-11" db="EMBL/GenBank/DDBJ databases">
        <authorList>
            <consortium name="Pathogen Informatics"/>
        </authorList>
    </citation>
    <scope>NUCLEOTIDE SEQUENCE [LARGE SCALE GENOMIC DNA]</scope>
</reference>
<gene>
    <name evidence="2" type="ORF">BPAG_LOCUS1753</name>
</gene>
<organism evidence="4">
    <name type="scientific">Brugia pahangi</name>
    <name type="common">Filarial nematode worm</name>
    <dbReference type="NCBI Taxonomy" id="6280"/>
    <lineage>
        <taxon>Eukaryota</taxon>
        <taxon>Metazoa</taxon>
        <taxon>Ecdysozoa</taxon>
        <taxon>Nematoda</taxon>
        <taxon>Chromadorea</taxon>
        <taxon>Rhabditida</taxon>
        <taxon>Spirurina</taxon>
        <taxon>Spiruromorpha</taxon>
        <taxon>Filarioidea</taxon>
        <taxon>Onchocercidae</taxon>
        <taxon>Brugia</taxon>
    </lineage>
</organism>
<protein>
    <submittedName>
        <fullName evidence="4">ALMS_motif domain-containing protein</fullName>
    </submittedName>
</protein>
<dbReference type="Proteomes" id="UP000278627">
    <property type="component" value="Unassembled WGS sequence"/>
</dbReference>
<dbReference type="EMBL" id="UZAD01000164">
    <property type="protein sequence ID" value="VDN82939.1"/>
    <property type="molecule type" value="Genomic_DNA"/>
</dbReference>
<evidence type="ECO:0000313" key="4">
    <source>
        <dbReference type="WBParaSite" id="BPAG_0000177201-mRNA-1"/>
    </source>
</evidence>
<dbReference type="AlphaFoldDB" id="A0A0N4T0V7"/>
<evidence type="ECO:0000313" key="3">
    <source>
        <dbReference type="Proteomes" id="UP000278627"/>
    </source>
</evidence>
<dbReference type="WBParaSite" id="BPAG_0000177201-mRNA-1">
    <property type="protein sequence ID" value="BPAG_0000177201-mRNA-1"/>
    <property type="gene ID" value="BPAG_0000177201"/>
</dbReference>
<feature type="region of interest" description="Disordered" evidence="1">
    <location>
        <begin position="147"/>
        <end position="179"/>
    </location>
</feature>